<sequence length="40" mass="3960">MLFIGVAIAPGATAFTKILCLTNSSAIVLVNPPSACLAAV</sequence>
<reference evidence="1 2" key="1">
    <citation type="submission" date="2017-04" db="EMBL/GenBank/DDBJ databases">
        <title>Shigella flexneri 2a str. 301 Sequencing.</title>
        <authorList>
            <person name="Zhu Z."/>
        </authorList>
    </citation>
    <scope>NUCLEOTIDE SEQUENCE [LARGE SCALE GENOMIC DNA]</scope>
    <source>
        <strain evidence="1 2">301</strain>
    </source>
</reference>
<dbReference type="EMBL" id="NEDR01000001">
    <property type="protein sequence ID" value="OXB28227.1"/>
    <property type="molecule type" value="Genomic_DNA"/>
</dbReference>
<evidence type="ECO:0000313" key="2">
    <source>
        <dbReference type="Proteomes" id="UP000198358"/>
    </source>
</evidence>
<dbReference type="AlphaFoldDB" id="A0AB36PG33"/>
<name>A0AB36PG33_SHIFL</name>
<protein>
    <submittedName>
        <fullName evidence="1">Uncharacterized protein</fullName>
    </submittedName>
</protein>
<accession>A0AB36PG33</accession>
<comment type="caution">
    <text evidence="1">The sequence shown here is derived from an EMBL/GenBank/DDBJ whole genome shotgun (WGS) entry which is preliminary data.</text>
</comment>
<evidence type="ECO:0000313" key="1">
    <source>
        <dbReference type="EMBL" id="OXB28227.1"/>
    </source>
</evidence>
<organism evidence="1 2">
    <name type="scientific">Shigella flexneri 2a str. 301</name>
    <dbReference type="NCBI Taxonomy" id="198214"/>
    <lineage>
        <taxon>Bacteria</taxon>
        <taxon>Pseudomonadati</taxon>
        <taxon>Pseudomonadota</taxon>
        <taxon>Gammaproteobacteria</taxon>
        <taxon>Enterobacterales</taxon>
        <taxon>Enterobacteriaceae</taxon>
        <taxon>Shigella</taxon>
    </lineage>
</organism>
<proteinExistence type="predicted"/>
<gene>
    <name evidence="1" type="ORF">SF301_0375</name>
</gene>
<dbReference type="Proteomes" id="UP000198358">
    <property type="component" value="Unassembled WGS sequence"/>
</dbReference>